<gene>
    <name evidence="2" type="ORF">U732_1561</name>
</gene>
<reference evidence="2 3" key="1">
    <citation type="journal article" date="2015" name="Infect. Genet. Evol.">
        <title>Genomic sequences of six botulinum neurotoxin-producing strains representing three clostridial species illustrate the mobility and diversity of botulinum neurotoxin genes.</title>
        <authorList>
            <person name="Smith T.J."/>
            <person name="Hill K.K."/>
            <person name="Xie G."/>
            <person name="Foley B.T."/>
            <person name="Williamson C.H."/>
            <person name="Foster J.T."/>
            <person name="Johnson S.L."/>
            <person name="Chertkov O."/>
            <person name="Teshima H."/>
            <person name="Gibbons H.S."/>
            <person name="Johnsky L.A."/>
            <person name="Karavis M.A."/>
            <person name="Smith L.A."/>
        </authorList>
    </citation>
    <scope>NUCLEOTIDE SEQUENCE [LARGE SCALE GENOMIC DNA]</scope>
    <source>
        <strain evidence="2 3">CDC 2741</strain>
    </source>
</reference>
<keyword evidence="3" id="KW-1185">Reference proteome</keyword>
<protein>
    <recommendedName>
        <fullName evidence="4">Prepilin-type N-terminal cleavage/methylation domain protein</fullName>
    </recommendedName>
</protein>
<comment type="caution">
    <text evidence="2">The sequence shown here is derived from an EMBL/GenBank/DDBJ whole genome shotgun (WGS) entry which is preliminary data.</text>
</comment>
<dbReference type="STRING" id="29341.RSJ17_12440"/>
<sequence length="160" mass="18537">MNILFTKGVTKKSRGHGLLELIVAVTIITIVLSGLISSFVSMNKFFHKDIKEMREKIDLEEALYFIENQIHNQSRDVEVMEDMVILYMKNDPIIKAIKLIDNNLYMLNGHDSNFPKDNGYKNYIVKDVKKFHIRVVDSLLYLELEGVNGVRARGCYLIRN</sequence>
<dbReference type="Proteomes" id="UP000031366">
    <property type="component" value="Unassembled WGS sequence"/>
</dbReference>
<evidence type="ECO:0000256" key="1">
    <source>
        <dbReference type="SAM" id="Phobius"/>
    </source>
</evidence>
<evidence type="ECO:0000313" key="3">
    <source>
        <dbReference type="Proteomes" id="UP000031366"/>
    </source>
</evidence>
<dbReference type="RefSeq" id="WP_039632636.1">
    <property type="nucleotide sequence ID" value="NZ_AYSO01000015.1"/>
</dbReference>
<name>A0A0C1R8M0_9CLOT</name>
<dbReference type="InterPro" id="IPR012902">
    <property type="entry name" value="N_methyl_site"/>
</dbReference>
<keyword evidence="1" id="KW-0472">Membrane</keyword>
<evidence type="ECO:0000313" key="2">
    <source>
        <dbReference type="EMBL" id="KIE46876.1"/>
    </source>
</evidence>
<accession>A0A0C1R8M0</accession>
<organism evidence="2 3">
    <name type="scientific">Clostridium argentinense CDC 2741</name>
    <dbReference type="NCBI Taxonomy" id="1418104"/>
    <lineage>
        <taxon>Bacteria</taxon>
        <taxon>Bacillati</taxon>
        <taxon>Bacillota</taxon>
        <taxon>Clostridia</taxon>
        <taxon>Eubacteriales</taxon>
        <taxon>Clostridiaceae</taxon>
        <taxon>Clostridium</taxon>
    </lineage>
</organism>
<dbReference type="AlphaFoldDB" id="A0A0C1R8M0"/>
<keyword evidence="1" id="KW-0812">Transmembrane</keyword>
<dbReference type="OrthoDB" id="9993978at2"/>
<dbReference type="Pfam" id="PF07963">
    <property type="entry name" value="N_methyl"/>
    <property type="match status" value="1"/>
</dbReference>
<dbReference type="EMBL" id="AYSO01000015">
    <property type="protein sequence ID" value="KIE46876.1"/>
    <property type="molecule type" value="Genomic_DNA"/>
</dbReference>
<feature type="transmembrane region" description="Helical" evidence="1">
    <location>
        <begin position="21"/>
        <end position="46"/>
    </location>
</feature>
<keyword evidence="1" id="KW-1133">Transmembrane helix</keyword>
<proteinExistence type="predicted"/>
<evidence type="ECO:0008006" key="4">
    <source>
        <dbReference type="Google" id="ProtNLM"/>
    </source>
</evidence>